<keyword evidence="1" id="KW-1188">Viral release from host cell</keyword>
<keyword evidence="7" id="KW-1185">Reference proteome</keyword>
<dbReference type="NCBIfam" id="NF045541">
    <property type="entry name" value="scaf_prot_MCP2"/>
    <property type="match status" value="1"/>
</dbReference>
<protein>
    <submittedName>
        <fullName evidence="6">HK97 family phage prohead protease</fullName>
    </submittedName>
</protein>
<dbReference type="GO" id="GO:0006508">
    <property type="term" value="P:proteolysis"/>
    <property type="evidence" value="ECO:0007669"/>
    <property type="project" value="UniProtKB-KW"/>
</dbReference>
<evidence type="ECO:0000259" key="5">
    <source>
        <dbReference type="Pfam" id="PF04586"/>
    </source>
</evidence>
<dbReference type="InterPro" id="IPR054613">
    <property type="entry name" value="Peptidase_S78_dom"/>
</dbReference>
<reference evidence="6 7" key="1">
    <citation type="submission" date="2021-04" db="EMBL/GenBank/DDBJ databases">
        <title>novel species isolated from subtropical streams in China.</title>
        <authorList>
            <person name="Lu H."/>
        </authorList>
    </citation>
    <scope>NUCLEOTIDE SEQUENCE [LARGE SCALE GENOMIC DNA]</scope>
    <source>
        <strain evidence="6 7">FT147W</strain>
    </source>
</reference>
<feature type="domain" description="Prohead serine protease" evidence="5">
    <location>
        <begin position="67"/>
        <end position="186"/>
    </location>
</feature>
<dbReference type="RefSeq" id="WP_212678374.1">
    <property type="nucleotide sequence ID" value="NZ_JAGSPK010000002.1"/>
</dbReference>
<organism evidence="6 7">
    <name type="scientific">Undibacterium rivi</name>
    <dbReference type="NCBI Taxonomy" id="2828729"/>
    <lineage>
        <taxon>Bacteria</taxon>
        <taxon>Pseudomonadati</taxon>
        <taxon>Pseudomonadota</taxon>
        <taxon>Betaproteobacteria</taxon>
        <taxon>Burkholderiales</taxon>
        <taxon>Oxalobacteraceae</taxon>
        <taxon>Undibacterium</taxon>
    </lineage>
</organism>
<evidence type="ECO:0000256" key="2">
    <source>
        <dbReference type="ARBA" id="ARBA00022670"/>
    </source>
</evidence>
<evidence type="ECO:0000256" key="4">
    <source>
        <dbReference type="SAM" id="MobiDB-lite"/>
    </source>
</evidence>
<feature type="region of interest" description="Disordered" evidence="4">
    <location>
        <begin position="181"/>
        <end position="230"/>
    </location>
</feature>
<feature type="compositionally biased region" description="Polar residues" evidence="4">
    <location>
        <begin position="201"/>
        <end position="212"/>
    </location>
</feature>
<dbReference type="Proteomes" id="UP000682982">
    <property type="component" value="Unassembled WGS sequence"/>
</dbReference>
<evidence type="ECO:0000256" key="3">
    <source>
        <dbReference type="ARBA" id="ARBA00022801"/>
    </source>
</evidence>
<dbReference type="GO" id="GO:0008233">
    <property type="term" value="F:peptidase activity"/>
    <property type="evidence" value="ECO:0007669"/>
    <property type="project" value="UniProtKB-KW"/>
</dbReference>
<keyword evidence="2 6" id="KW-0645">Protease</keyword>
<proteinExistence type="predicted"/>
<evidence type="ECO:0000313" key="6">
    <source>
        <dbReference type="EMBL" id="MBR7792314.1"/>
    </source>
</evidence>
<name>A0ABS5H0T2_9BURK</name>
<dbReference type="Pfam" id="PF04586">
    <property type="entry name" value="Peptidase_S78"/>
    <property type="match status" value="1"/>
</dbReference>
<keyword evidence="3" id="KW-0378">Hydrolase</keyword>
<gene>
    <name evidence="6" type="ORF">KDM87_06850</name>
</gene>
<evidence type="ECO:0000256" key="1">
    <source>
        <dbReference type="ARBA" id="ARBA00022612"/>
    </source>
</evidence>
<comment type="caution">
    <text evidence="6">The sequence shown here is derived from an EMBL/GenBank/DDBJ whole genome shotgun (WGS) entry which is preliminary data.</text>
</comment>
<dbReference type="Pfam" id="PF25209">
    <property type="entry name" value="Phage_capsid_4"/>
    <property type="match status" value="1"/>
</dbReference>
<feature type="compositionally biased region" description="Basic and acidic residues" evidence="4">
    <location>
        <begin position="217"/>
        <end position="226"/>
    </location>
</feature>
<accession>A0ABS5H0T2</accession>
<dbReference type="EMBL" id="JAGSPK010000002">
    <property type="protein sequence ID" value="MBR7792314.1"/>
    <property type="molecule type" value="Genomic_DNA"/>
</dbReference>
<sequence>MPKQAAKPTNPQQQHDMPVQCRSAELIPSTFNEQDNTVEVVWTTGARVRRYDWYNETPYEEELVVTPDSVDMSRFDAGVVQVLDGHSTYGGVAAILGIAVRASIQEGQGTATLRLSGREDLAGIIKDIKDGIIRSVSFGYSVQKYEITRSIDRTDGVNVPLYRAVSWQPYEISFVTVPADPDASTREKPSNGMPCEFTRASAHSPTEDNQMTPEEIEAQRQRDAEAQTRAAEQAAAAAAQRSADITELCTRHNVAHLAAGLIRSGNDVTQARSAVLDELARNDAASGGHQNVRVQTIVDETDTRLRGMEEAISHRINSRAELTDNGRQYRGMSLLEIGRDYLQSRGVETRGMDRMRLASTMLNFRSGGMLATSDFASLFANVANKRLRNAYDDNPGTYQMWARRAPNAPDFKNISVVQLSGAPDLLQTNEHGEFKYGTMKDGAETYAVVTYGRIVPLSRQAIVNDDLRGFDRLVAAFGNSARRLENRTVYSQLTANAPMSDNVALFHATHANLSSGAGSALQMSALTSARAAMRVQKGFQSEELNITPRFLICPASLEQLAYQLTSSNYVPAKGLDVNEFRQGGRTALEPIIEPILDANSATAWYLASDNGQIDTVEYCYLDGAEGPVIETDIGFETDGIAYKCRLDFAAKAVDFRGLYKAAGA</sequence>
<evidence type="ECO:0000313" key="7">
    <source>
        <dbReference type="Proteomes" id="UP000682982"/>
    </source>
</evidence>